<feature type="compositionally biased region" description="Low complexity" evidence="1">
    <location>
        <begin position="198"/>
        <end position="207"/>
    </location>
</feature>
<keyword evidence="2" id="KW-0812">Transmembrane</keyword>
<feature type="region of interest" description="Disordered" evidence="1">
    <location>
        <begin position="181"/>
        <end position="248"/>
    </location>
</feature>
<feature type="chain" id="PRO_5012775142" description="Gram-positive cocci surface proteins LPxTG domain-containing protein" evidence="3">
    <location>
        <begin position="30"/>
        <end position="277"/>
    </location>
</feature>
<feature type="transmembrane region" description="Helical" evidence="2">
    <location>
        <begin position="250"/>
        <end position="270"/>
    </location>
</feature>
<dbReference type="AlphaFoldDB" id="A0A1T3NS11"/>
<evidence type="ECO:0000256" key="1">
    <source>
        <dbReference type="SAM" id="MobiDB-lite"/>
    </source>
</evidence>
<comment type="caution">
    <text evidence="4">The sequence shown here is derived from an EMBL/GenBank/DDBJ whole genome shotgun (WGS) entry which is preliminary data.</text>
</comment>
<protein>
    <recommendedName>
        <fullName evidence="6">Gram-positive cocci surface proteins LPxTG domain-containing protein</fullName>
    </recommendedName>
</protein>
<name>A0A1T3NS11_9ACTN</name>
<feature type="compositionally biased region" description="Polar residues" evidence="1">
    <location>
        <begin position="215"/>
        <end position="239"/>
    </location>
</feature>
<keyword evidence="2" id="KW-0472">Membrane</keyword>
<accession>A0A1T3NS11</accession>
<evidence type="ECO:0000313" key="5">
    <source>
        <dbReference type="Proteomes" id="UP000190037"/>
    </source>
</evidence>
<feature type="signal peptide" evidence="3">
    <location>
        <begin position="1"/>
        <end position="29"/>
    </location>
</feature>
<dbReference type="RefSeq" id="WP_078973853.1">
    <property type="nucleotide sequence ID" value="NZ_MWQN01000001.1"/>
</dbReference>
<dbReference type="Proteomes" id="UP000190037">
    <property type="component" value="Unassembled WGS sequence"/>
</dbReference>
<dbReference type="EMBL" id="MWQN01000001">
    <property type="protein sequence ID" value="OPC79588.1"/>
    <property type="molecule type" value="Genomic_DNA"/>
</dbReference>
<reference evidence="4 5" key="1">
    <citation type="submission" date="2017-03" db="EMBL/GenBank/DDBJ databases">
        <title>Draft genome sequence of Streptomyces scabrisporus NF3, endophyte isolated from Amphipterygium adstringens.</title>
        <authorList>
            <person name="Vazquez M."/>
            <person name="Ceapa C.D."/>
            <person name="Rodriguez Luna D."/>
            <person name="Sanchez Esquivel S."/>
        </authorList>
    </citation>
    <scope>NUCLEOTIDE SEQUENCE [LARGE SCALE GENOMIC DNA]</scope>
    <source>
        <strain evidence="4 5">NF3</strain>
    </source>
</reference>
<keyword evidence="5" id="KW-1185">Reference proteome</keyword>
<evidence type="ECO:0000313" key="4">
    <source>
        <dbReference type="EMBL" id="OPC79588.1"/>
    </source>
</evidence>
<gene>
    <name evidence="4" type="ORF">B4N89_00275</name>
</gene>
<organism evidence="4 5">
    <name type="scientific">Embleya scabrispora</name>
    <dbReference type="NCBI Taxonomy" id="159449"/>
    <lineage>
        <taxon>Bacteria</taxon>
        <taxon>Bacillati</taxon>
        <taxon>Actinomycetota</taxon>
        <taxon>Actinomycetes</taxon>
        <taxon>Kitasatosporales</taxon>
        <taxon>Streptomycetaceae</taxon>
        <taxon>Embleya</taxon>
    </lineage>
</organism>
<keyword evidence="2" id="KW-1133">Transmembrane helix</keyword>
<proteinExistence type="predicted"/>
<dbReference type="OrthoDB" id="4333582at2"/>
<keyword evidence="3" id="KW-0732">Signal</keyword>
<evidence type="ECO:0008006" key="6">
    <source>
        <dbReference type="Google" id="ProtNLM"/>
    </source>
</evidence>
<evidence type="ECO:0000256" key="3">
    <source>
        <dbReference type="SAM" id="SignalP"/>
    </source>
</evidence>
<evidence type="ECO:0000256" key="2">
    <source>
        <dbReference type="SAM" id="Phobius"/>
    </source>
</evidence>
<sequence>MRLHRLLPATVVAIVTCCASIVAAPVVSADPERVCASPPTSEVVGLPDEFIAGGEAQSFKVSITNTTPGELPFAHYVEVTDWAHGEEPARHATLDYRSPETGDWLPMPVASLGFEILIPKPDDTAADPGRRSAPWNLASGATLTLDVRLAFDAGAKFPPGGVLVDYWAHIAAGEWTWQTKTPPCDLTVVPIDEPTPSPGTDTGPDPSAAVGPDAQSRTPSSAPSAGSTRPSGASPSPDSTADGGGDTAKIAAGVGIAALAIGAVAALVLLRRRRASP</sequence>